<name>A0A6B0XZQ7_9RHOB</name>
<evidence type="ECO:0000256" key="1">
    <source>
        <dbReference type="ARBA" id="ARBA00023015"/>
    </source>
</evidence>
<dbReference type="SMART" id="SM00530">
    <property type="entry name" value="HTH_XRE"/>
    <property type="match status" value="1"/>
</dbReference>
<sequence length="134" mass="14576">MEDNGGKNWFAEDAATFGDRLAAARSAQAMTQKALARRLGVSLKTLDGWENDIREPRANRLQMLAGVLDVSISWLLTGEGQGVGSESEPGSVRMSELLHEMRVLRTEMQRSVARLGVLEKRLGQAAGAVHDRGS</sequence>
<evidence type="ECO:0000259" key="4">
    <source>
        <dbReference type="PROSITE" id="PS50943"/>
    </source>
</evidence>
<organism evidence="5">
    <name type="scientific">Boseongicola sp. SB0664_bin_43</name>
    <dbReference type="NCBI Taxonomy" id="2604844"/>
    <lineage>
        <taxon>Bacteria</taxon>
        <taxon>Pseudomonadati</taxon>
        <taxon>Pseudomonadota</taxon>
        <taxon>Alphaproteobacteria</taxon>
        <taxon>Rhodobacterales</taxon>
        <taxon>Paracoccaceae</taxon>
        <taxon>Boseongicola</taxon>
    </lineage>
</organism>
<dbReference type="SUPFAM" id="SSF47413">
    <property type="entry name" value="lambda repressor-like DNA-binding domains"/>
    <property type="match status" value="1"/>
</dbReference>
<evidence type="ECO:0000256" key="2">
    <source>
        <dbReference type="ARBA" id="ARBA00023125"/>
    </source>
</evidence>
<dbReference type="AlphaFoldDB" id="A0A6B0XZQ7"/>
<dbReference type="PROSITE" id="PS50943">
    <property type="entry name" value="HTH_CROC1"/>
    <property type="match status" value="1"/>
</dbReference>
<dbReference type="EMBL" id="VXRY01000330">
    <property type="protein sequence ID" value="MXY34091.1"/>
    <property type="molecule type" value="Genomic_DNA"/>
</dbReference>
<dbReference type="InterPro" id="IPR001387">
    <property type="entry name" value="Cro/C1-type_HTH"/>
</dbReference>
<dbReference type="InterPro" id="IPR010982">
    <property type="entry name" value="Lambda_DNA-bd_dom_sf"/>
</dbReference>
<dbReference type="Gene3D" id="1.10.260.40">
    <property type="entry name" value="lambda repressor-like DNA-binding domains"/>
    <property type="match status" value="1"/>
</dbReference>
<accession>A0A6B0XZQ7</accession>
<dbReference type="CDD" id="cd00093">
    <property type="entry name" value="HTH_XRE"/>
    <property type="match status" value="1"/>
</dbReference>
<evidence type="ECO:0000256" key="3">
    <source>
        <dbReference type="ARBA" id="ARBA00023163"/>
    </source>
</evidence>
<dbReference type="PANTHER" id="PTHR40661:SF3">
    <property type="entry name" value="FELS-1 PROPHAGE TRANSCRIPTIONAL REGULATOR"/>
    <property type="match status" value="1"/>
</dbReference>
<reference evidence="5" key="1">
    <citation type="submission" date="2019-09" db="EMBL/GenBank/DDBJ databases">
        <title>Characterisation of the sponge microbiome using genome-centric metagenomics.</title>
        <authorList>
            <person name="Engelberts J.P."/>
            <person name="Robbins S.J."/>
            <person name="De Goeij J.M."/>
            <person name="Aranda M."/>
            <person name="Bell S.C."/>
            <person name="Webster N.S."/>
        </authorList>
    </citation>
    <scope>NUCLEOTIDE SEQUENCE</scope>
    <source>
        <strain evidence="5">SB0664_bin_43</strain>
    </source>
</reference>
<protein>
    <submittedName>
        <fullName evidence="5">Helix-turn-helix transcriptional regulator</fullName>
    </submittedName>
</protein>
<dbReference type="PANTHER" id="PTHR40661">
    <property type="match status" value="1"/>
</dbReference>
<dbReference type="GO" id="GO:0003677">
    <property type="term" value="F:DNA binding"/>
    <property type="evidence" value="ECO:0007669"/>
    <property type="project" value="UniProtKB-KW"/>
</dbReference>
<dbReference type="Pfam" id="PF01381">
    <property type="entry name" value="HTH_3"/>
    <property type="match status" value="1"/>
</dbReference>
<keyword evidence="3" id="KW-0804">Transcription</keyword>
<evidence type="ECO:0000313" key="5">
    <source>
        <dbReference type="EMBL" id="MXY34091.1"/>
    </source>
</evidence>
<feature type="domain" description="HTH cro/C1-type" evidence="4">
    <location>
        <begin position="21"/>
        <end position="75"/>
    </location>
</feature>
<comment type="caution">
    <text evidence="5">The sequence shown here is derived from an EMBL/GenBank/DDBJ whole genome shotgun (WGS) entry which is preliminary data.</text>
</comment>
<keyword evidence="1" id="KW-0805">Transcription regulation</keyword>
<gene>
    <name evidence="5" type="ORF">F4Y60_08365</name>
</gene>
<keyword evidence="2" id="KW-0238">DNA-binding</keyword>
<proteinExistence type="predicted"/>